<feature type="domain" description="Methyltransferase type 11" evidence="1">
    <location>
        <begin position="59"/>
        <end position="153"/>
    </location>
</feature>
<evidence type="ECO:0000313" key="2">
    <source>
        <dbReference type="EMBL" id="MBC5997588.1"/>
    </source>
</evidence>
<keyword evidence="2" id="KW-0489">Methyltransferase</keyword>
<name>A0ABR7JRQ1_9FIRM</name>
<dbReference type="InterPro" id="IPR013216">
    <property type="entry name" value="Methyltransf_11"/>
</dbReference>
<dbReference type="CDD" id="cd02440">
    <property type="entry name" value="AdoMet_MTases"/>
    <property type="match status" value="1"/>
</dbReference>
<sequence length="214" mass="25018">MRDYTEYRGSIFDNEKKLWNKGSTSNLDFSYLDMGVYKAEIIKNLILKNVTMKNELKILNIGMQNVLFSKIMADEGHEVTLIKPNSKDIDEAKEKLNNCKGKVDFRIMDKNALDFEDKTFDLIISSRITWELQSPDAAFREWKRVLKDDGTLVYFDSSWDLDLSGEGRPSLDREILKRCGFSYIEVDKNIYKKVWNDKELIPFKPKSIFMIVAK</sequence>
<protein>
    <submittedName>
        <fullName evidence="2">Class I SAM-dependent methyltransferase</fullName>
    </submittedName>
</protein>
<gene>
    <name evidence="2" type="ORF">H8923_12505</name>
</gene>
<proteinExistence type="predicted"/>
<comment type="caution">
    <text evidence="2">The sequence shown here is derived from an EMBL/GenBank/DDBJ whole genome shotgun (WGS) entry which is preliminary data.</text>
</comment>
<reference evidence="2 3" key="1">
    <citation type="submission" date="2020-08" db="EMBL/GenBank/DDBJ databases">
        <authorList>
            <person name="Liu C."/>
            <person name="Sun Q."/>
        </authorList>
    </citation>
    <scope>NUCLEOTIDE SEQUENCE [LARGE SCALE GENOMIC DNA]</scope>
    <source>
        <strain evidence="2 3">NSJ-18</strain>
    </source>
</reference>
<dbReference type="SUPFAM" id="SSF53335">
    <property type="entry name" value="S-adenosyl-L-methionine-dependent methyltransferases"/>
    <property type="match status" value="1"/>
</dbReference>
<dbReference type="GO" id="GO:0008168">
    <property type="term" value="F:methyltransferase activity"/>
    <property type="evidence" value="ECO:0007669"/>
    <property type="project" value="UniProtKB-KW"/>
</dbReference>
<dbReference type="Proteomes" id="UP000609849">
    <property type="component" value="Unassembled WGS sequence"/>
</dbReference>
<dbReference type="Pfam" id="PF08241">
    <property type="entry name" value="Methyltransf_11"/>
    <property type="match status" value="1"/>
</dbReference>
<organism evidence="2 3">
    <name type="scientific">Romboutsia faecis</name>
    <dbReference type="NCBI Taxonomy" id="2764597"/>
    <lineage>
        <taxon>Bacteria</taxon>
        <taxon>Bacillati</taxon>
        <taxon>Bacillota</taxon>
        <taxon>Clostridia</taxon>
        <taxon>Peptostreptococcales</taxon>
        <taxon>Peptostreptococcaceae</taxon>
        <taxon>Romboutsia</taxon>
    </lineage>
</organism>
<dbReference type="RefSeq" id="WP_172976725.1">
    <property type="nucleotide sequence ID" value="NZ_JACRWE010000005.1"/>
</dbReference>
<accession>A0ABR7JRQ1</accession>
<evidence type="ECO:0000313" key="3">
    <source>
        <dbReference type="Proteomes" id="UP000609849"/>
    </source>
</evidence>
<dbReference type="InterPro" id="IPR029063">
    <property type="entry name" value="SAM-dependent_MTases_sf"/>
</dbReference>
<dbReference type="EMBL" id="JACRWE010000005">
    <property type="protein sequence ID" value="MBC5997588.1"/>
    <property type="molecule type" value="Genomic_DNA"/>
</dbReference>
<evidence type="ECO:0000259" key="1">
    <source>
        <dbReference type="Pfam" id="PF08241"/>
    </source>
</evidence>
<dbReference type="GO" id="GO:0032259">
    <property type="term" value="P:methylation"/>
    <property type="evidence" value="ECO:0007669"/>
    <property type="project" value="UniProtKB-KW"/>
</dbReference>
<dbReference type="Gene3D" id="3.40.50.150">
    <property type="entry name" value="Vaccinia Virus protein VP39"/>
    <property type="match status" value="1"/>
</dbReference>
<keyword evidence="2" id="KW-0808">Transferase</keyword>
<keyword evidence="3" id="KW-1185">Reference proteome</keyword>